<reference evidence="1" key="1">
    <citation type="journal article" date="2021" name="Proc. Natl. Acad. Sci. U.S.A.">
        <title>A Catalog of Tens of Thousands of Viruses from Human Metagenomes Reveals Hidden Associations with Chronic Diseases.</title>
        <authorList>
            <person name="Tisza M.J."/>
            <person name="Buck C.B."/>
        </authorList>
    </citation>
    <scope>NUCLEOTIDE SEQUENCE</scope>
    <source>
        <strain evidence="1">CtumZ20</strain>
    </source>
</reference>
<accession>A0A8S5U152</accession>
<dbReference type="EMBL" id="BK015980">
    <property type="protein sequence ID" value="DAF88188.1"/>
    <property type="molecule type" value="Genomic_DNA"/>
</dbReference>
<proteinExistence type="predicted"/>
<name>A0A8S5U152_9CAUD</name>
<protein>
    <submittedName>
        <fullName evidence="1">Uncharacterized protein</fullName>
    </submittedName>
</protein>
<sequence length="30" mass="3241">MNSRDISGYCKRQVQARKTVKAVGESGVAT</sequence>
<organism evidence="1">
    <name type="scientific">Myoviridae sp. ctumZ20</name>
    <dbReference type="NCBI Taxonomy" id="2825201"/>
    <lineage>
        <taxon>Viruses</taxon>
        <taxon>Duplodnaviria</taxon>
        <taxon>Heunggongvirae</taxon>
        <taxon>Uroviricota</taxon>
        <taxon>Caudoviricetes</taxon>
    </lineage>
</organism>
<evidence type="ECO:0000313" key="1">
    <source>
        <dbReference type="EMBL" id="DAF88188.1"/>
    </source>
</evidence>